<sequence>MALSKNVLIWFIGLFLLLLLSAIHVTQGQAAFGIADLLKDMWKPGEIQNILLTIRLPRVVIGVLADSALACAGVLLQTVTRNPLSSAGTLGVNAGAYFFVVLAMVAFPQMLAEYRFLVAIMGAAVAALIILALAGKQLDPVRTALTGMICTMIFSALTSSLQLMFEKQTQTAFLWGSGSLVQLGWSGVQFASGLILITLLIMVLFSRSFDILALGEDVASSLGSNVRGIKWLAWVLSIVAAAVTVSVVGPIGFVGLIAPHLVRLFGIHDHRPLLIQSMIWGAVLIIGADVLGRFLSSGSEVPVGAMTALIGGPWLMLLAYRTGKKHSVRANHMGGAQFPRSFPLLVLIAIVISVIILAVSLSFGGTTWTPIRSWFDGSIWSSSAVQFRLPRVFGTFFVGVLLALSGLLLQAVLRNPLADASILGVTSGGGVGGLLIMLVLGASAAWIPVGAMTGAALAMAIILFVTRRSNWEPIMLALMGISVSAIASAVIQVLIVRADIYITPALVWLAGSTYGISWNDLGLLAVTVIIVVPITLLCSRQLDLLAYGDDVATGLGMRVGAVRLLAIVLGVTMGGIAVAIVGTIGFVGLITPHIVRRLTGQHHFKLIILSSITGGFLLVLADFLGRFLLAPKEVPSGLMIALIGAPYILYLLRKT</sequence>
<dbReference type="InterPro" id="IPR037294">
    <property type="entry name" value="ABC_BtuC-like"/>
</dbReference>
<evidence type="ECO:0000256" key="8">
    <source>
        <dbReference type="SAM" id="Phobius"/>
    </source>
</evidence>
<feature type="transmembrane region" description="Helical" evidence="8">
    <location>
        <begin position="500"/>
        <end position="516"/>
    </location>
</feature>
<feature type="transmembrane region" description="Helical" evidence="8">
    <location>
        <begin position="562"/>
        <end position="595"/>
    </location>
</feature>
<evidence type="ECO:0000256" key="5">
    <source>
        <dbReference type="ARBA" id="ARBA00022692"/>
    </source>
</evidence>
<feature type="transmembrane region" description="Helical" evidence="8">
    <location>
        <begin position="607"/>
        <end position="628"/>
    </location>
</feature>
<feature type="transmembrane region" description="Helical" evidence="8">
    <location>
        <begin position="341"/>
        <end position="363"/>
    </location>
</feature>
<dbReference type="PANTHER" id="PTHR30472:SF37">
    <property type="entry name" value="FE(3+) DICITRATE TRANSPORT SYSTEM PERMEASE PROTEIN FECD-RELATED"/>
    <property type="match status" value="1"/>
</dbReference>
<evidence type="ECO:0000256" key="4">
    <source>
        <dbReference type="ARBA" id="ARBA00022475"/>
    </source>
</evidence>
<feature type="transmembrane region" description="Helical" evidence="8">
    <location>
        <begin position="301"/>
        <end position="320"/>
    </location>
</feature>
<dbReference type="InterPro" id="IPR000522">
    <property type="entry name" value="ABC_transptr_permease_BtuC"/>
</dbReference>
<feature type="transmembrane region" description="Helical" evidence="8">
    <location>
        <begin position="114"/>
        <end position="133"/>
    </location>
</feature>
<organism evidence="9 10">
    <name type="scientific">Paenibacillus uliginis N3/975</name>
    <dbReference type="NCBI Taxonomy" id="1313296"/>
    <lineage>
        <taxon>Bacteria</taxon>
        <taxon>Bacillati</taxon>
        <taxon>Bacillota</taxon>
        <taxon>Bacilli</taxon>
        <taxon>Bacillales</taxon>
        <taxon>Paenibacillaceae</taxon>
        <taxon>Paenibacillus</taxon>
    </lineage>
</organism>
<feature type="transmembrane region" description="Helical" evidence="8">
    <location>
        <begin position="234"/>
        <end position="261"/>
    </location>
</feature>
<keyword evidence="3" id="KW-0813">Transport</keyword>
<dbReference type="STRING" id="1313296.SAMN05661091_3232"/>
<dbReference type="PANTHER" id="PTHR30472">
    <property type="entry name" value="FERRIC ENTEROBACTIN TRANSPORT SYSTEM PERMEASE PROTEIN"/>
    <property type="match status" value="1"/>
</dbReference>
<feature type="transmembrane region" description="Helical" evidence="8">
    <location>
        <begin position="88"/>
        <end position="108"/>
    </location>
</feature>
<keyword evidence="5 8" id="KW-0812">Transmembrane</keyword>
<feature type="transmembrane region" description="Helical" evidence="8">
    <location>
        <begin position="446"/>
        <end position="466"/>
    </location>
</feature>
<feature type="transmembrane region" description="Helical" evidence="8">
    <location>
        <begin position="420"/>
        <end position="440"/>
    </location>
</feature>
<evidence type="ECO:0000256" key="1">
    <source>
        <dbReference type="ARBA" id="ARBA00004651"/>
    </source>
</evidence>
<dbReference type="Gene3D" id="1.10.3470.10">
    <property type="entry name" value="ABC transporter involved in vitamin B12 uptake, BtuC"/>
    <property type="match status" value="2"/>
</dbReference>
<feature type="transmembrane region" description="Helical" evidence="8">
    <location>
        <begin position="523"/>
        <end position="542"/>
    </location>
</feature>
<feature type="transmembrane region" description="Helical" evidence="8">
    <location>
        <begin position="392"/>
        <end position="413"/>
    </location>
</feature>
<evidence type="ECO:0000313" key="9">
    <source>
        <dbReference type="EMBL" id="SMF85973.1"/>
    </source>
</evidence>
<protein>
    <submittedName>
        <fullName evidence="9">Iron complex transport system permease protein</fullName>
    </submittedName>
</protein>
<keyword evidence="4" id="KW-1003">Cell membrane</keyword>
<evidence type="ECO:0000256" key="2">
    <source>
        <dbReference type="ARBA" id="ARBA00007935"/>
    </source>
</evidence>
<proteinExistence type="inferred from homology"/>
<comment type="subcellular location">
    <subcellularLocation>
        <location evidence="1">Cell membrane</location>
        <topology evidence="1">Multi-pass membrane protein</topology>
    </subcellularLocation>
</comment>
<evidence type="ECO:0000256" key="7">
    <source>
        <dbReference type="ARBA" id="ARBA00023136"/>
    </source>
</evidence>
<dbReference type="SUPFAM" id="SSF81345">
    <property type="entry name" value="ABC transporter involved in vitamin B12 uptake, BtuC"/>
    <property type="match status" value="2"/>
</dbReference>
<gene>
    <name evidence="9" type="ORF">SAMN05661091_3232</name>
</gene>
<keyword evidence="7 8" id="KW-0472">Membrane</keyword>
<dbReference type="RefSeq" id="WP_208914112.1">
    <property type="nucleotide sequence ID" value="NZ_LT840184.1"/>
</dbReference>
<keyword evidence="10" id="KW-1185">Reference proteome</keyword>
<dbReference type="GO" id="GO:0022857">
    <property type="term" value="F:transmembrane transporter activity"/>
    <property type="evidence" value="ECO:0007669"/>
    <property type="project" value="InterPro"/>
</dbReference>
<dbReference type="Proteomes" id="UP000192940">
    <property type="component" value="Chromosome I"/>
</dbReference>
<comment type="similarity">
    <text evidence="2">Belongs to the binding-protein-dependent transport system permease family. FecCD subfamily.</text>
</comment>
<evidence type="ECO:0000256" key="6">
    <source>
        <dbReference type="ARBA" id="ARBA00022989"/>
    </source>
</evidence>
<feature type="transmembrane region" description="Helical" evidence="8">
    <location>
        <begin position="634"/>
        <end position="652"/>
    </location>
</feature>
<name>A0A1X7HGK0_9BACL</name>
<dbReference type="AlphaFoldDB" id="A0A1X7HGK0"/>
<feature type="transmembrane region" description="Helical" evidence="8">
    <location>
        <begin position="145"/>
        <end position="165"/>
    </location>
</feature>
<feature type="transmembrane region" description="Helical" evidence="8">
    <location>
        <begin position="54"/>
        <end position="76"/>
    </location>
</feature>
<feature type="transmembrane region" description="Helical" evidence="8">
    <location>
        <begin position="473"/>
        <end position="494"/>
    </location>
</feature>
<dbReference type="EMBL" id="LT840184">
    <property type="protein sequence ID" value="SMF85973.1"/>
    <property type="molecule type" value="Genomic_DNA"/>
</dbReference>
<evidence type="ECO:0000256" key="3">
    <source>
        <dbReference type="ARBA" id="ARBA00022448"/>
    </source>
</evidence>
<reference evidence="10" key="1">
    <citation type="submission" date="2017-04" db="EMBL/GenBank/DDBJ databases">
        <authorList>
            <person name="Varghese N."/>
            <person name="Submissions S."/>
        </authorList>
    </citation>
    <scope>NUCLEOTIDE SEQUENCE [LARGE SCALE GENOMIC DNA]</scope>
    <source>
        <strain evidence="10">N3/975</strain>
    </source>
</reference>
<dbReference type="GO" id="GO:0033214">
    <property type="term" value="P:siderophore-iron import into cell"/>
    <property type="evidence" value="ECO:0007669"/>
    <property type="project" value="TreeGrafter"/>
</dbReference>
<dbReference type="GO" id="GO:0005886">
    <property type="term" value="C:plasma membrane"/>
    <property type="evidence" value="ECO:0007669"/>
    <property type="project" value="UniProtKB-SubCell"/>
</dbReference>
<dbReference type="CDD" id="cd06550">
    <property type="entry name" value="TM_ABC_iron-siderophores_like"/>
    <property type="match status" value="2"/>
</dbReference>
<keyword evidence="6 8" id="KW-1133">Transmembrane helix</keyword>
<accession>A0A1X7HGK0</accession>
<evidence type="ECO:0000313" key="10">
    <source>
        <dbReference type="Proteomes" id="UP000192940"/>
    </source>
</evidence>
<dbReference type="Pfam" id="PF01032">
    <property type="entry name" value="FecCD"/>
    <property type="match status" value="2"/>
</dbReference>